<evidence type="ECO:0000313" key="3">
    <source>
        <dbReference type="Proteomes" id="UP000236641"/>
    </source>
</evidence>
<accession>A0A2K1E4M5</accession>
<evidence type="ECO:0000313" key="2">
    <source>
        <dbReference type="EMBL" id="PNQ75227.1"/>
    </source>
</evidence>
<reference evidence="2 3" key="1">
    <citation type="submission" date="2018-01" db="EMBL/GenBank/DDBJ databases">
        <title>The draft genome of Hanstruepera neustonica JCM19743.</title>
        <authorList>
            <person name="He R.-H."/>
            <person name="Du Z.-J."/>
        </authorList>
    </citation>
    <scope>NUCLEOTIDE SEQUENCE [LARGE SCALE GENOMIC DNA]</scope>
    <source>
        <strain evidence="2 3">JCM19743</strain>
    </source>
</reference>
<dbReference type="Pfam" id="PF20448">
    <property type="entry name" value="DUF6705"/>
    <property type="match status" value="1"/>
</dbReference>
<sequence length="201" mass="22868">MRNIIYLIILFSLIVNSCIAQTIVNLNAFNQGDNSGKYFKDIDNNFNPFLGTWEWQNGNQIFRVELWKVEMKENKNGNEPSFYLDEIQGHFEMVESGVQGQQLETNIYTSNKNVGDKDYYWPPVINLSSIDGTSCGGIIIDNIAVNNEYWYGLKGKLIIELIDGTNPLKANWKVTLLEGIYGIDQPTEFIIPSNIVLTKAD</sequence>
<gene>
    <name evidence="2" type="ORF">C1T31_03585</name>
</gene>
<dbReference type="InterPro" id="IPR046551">
    <property type="entry name" value="DUF6705"/>
</dbReference>
<feature type="domain" description="DUF6705" evidence="1">
    <location>
        <begin position="1"/>
        <end position="199"/>
    </location>
</feature>
<evidence type="ECO:0000259" key="1">
    <source>
        <dbReference type="Pfam" id="PF20448"/>
    </source>
</evidence>
<keyword evidence="3" id="KW-1185">Reference proteome</keyword>
<dbReference type="AlphaFoldDB" id="A0A2K1E4M5"/>
<name>A0A2K1E4M5_9FLAO</name>
<protein>
    <recommendedName>
        <fullName evidence="1">DUF6705 domain-containing protein</fullName>
    </recommendedName>
</protein>
<dbReference type="OrthoDB" id="1261237at2"/>
<proteinExistence type="predicted"/>
<dbReference type="Proteomes" id="UP000236641">
    <property type="component" value="Unassembled WGS sequence"/>
</dbReference>
<dbReference type="RefSeq" id="WP_123912620.1">
    <property type="nucleotide sequence ID" value="NZ_POWF01000001.1"/>
</dbReference>
<dbReference type="EMBL" id="POWF01000001">
    <property type="protein sequence ID" value="PNQ75227.1"/>
    <property type="molecule type" value="Genomic_DNA"/>
</dbReference>
<comment type="caution">
    <text evidence="2">The sequence shown here is derived from an EMBL/GenBank/DDBJ whole genome shotgun (WGS) entry which is preliminary data.</text>
</comment>
<organism evidence="2 3">
    <name type="scientific">Hanstruepera neustonica</name>
    <dbReference type="NCBI Taxonomy" id="1445657"/>
    <lineage>
        <taxon>Bacteria</taxon>
        <taxon>Pseudomonadati</taxon>
        <taxon>Bacteroidota</taxon>
        <taxon>Flavobacteriia</taxon>
        <taxon>Flavobacteriales</taxon>
        <taxon>Flavobacteriaceae</taxon>
        <taxon>Hanstruepera</taxon>
    </lineage>
</organism>